<dbReference type="AlphaFoldDB" id="A0A371GC75"/>
<protein>
    <submittedName>
        <fullName evidence="1">Uncharacterized protein</fullName>
    </submittedName>
</protein>
<dbReference type="EMBL" id="QJKJ01006088">
    <property type="protein sequence ID" value="RDX87953.1"/>
    <property type="molecule type" value="Genomic_DNA"/>
</dbReference>
<keyword evidence="2" id="KW-1185">Reference proteome</keyword>
<proteinExistence type="predicted"/>
<feature type="non-terminal residue" evidence="1">
    <location>
        <position position="1"/>
    </location>
</feature>
<dbReference type="OrthoDB" id="1436852at2759"/>
<evidence type="ECO:0000313" key="2">
    <source>
        <dbReference type="Proteomes" id="UP000257109"/>
    </source>
</evidence>
<organism evidence="1 2">
    <name type="scientific">Mucuna pruriens</name>
    <name type="common">Velvet bean</name>
    <name type="synonym">Dolichos pruriens</name>
    <dbReference type="NCBI Taxonomy" id="157652"/>
    <lineage>
        <taxon>Eukaryota</taxon>
        <taxon>Viridiplantae</taxon>
        <taxon>Streptophyta</taxon>
        <taxon>Embryophyta</taxon>
        <taxon>Tracheophyta</taxon>
        <taxon>Spermatophyta</taxon>
        <taxon>Magnoliopsida</taxon>
        <taxon>eudicotyledons</taxon>
        <taxon>Gunneridae</taxon>
        <taxon>Pentapetalae</taxon>
        <taxon>rosids</taxon>
        <taxon>fabids</taxon>
        <taxon>Fabales</taxon>
        <taxon>Fabaceae</taxon>
        <taxon>Papilionoideae</taxon>
        <taxon>50 kb inversion clade</taxon>
        <taxon>NPAAA clade</taxon>
        <taxon>indigoferoid/millettioid clade</taxon>
        <taxon>Phaseoleae</taxon>
        <taxon>Mucuna</taxon>
    </lineage>
</organism>
<name>A0A371GC75_MUCPR</name>
<dbReference type="InterPro" id="IPR043502">
    <property type="entry name" value="DNA/RNA_pol_sf"/>
</dbReference>
<reference evidence="1" key="1">
    <citation type="submission" date="2018-05" db="EMBL/GenBank/DDBJ databases">
        <title>Draft genome of Mucuna pruriens seed.</title>
        <authorList>
            <person name="Nnadi N.E."/>
            <person name="Vos R."/>
            <person name="Hasami M.H."/>
            <person name="Devisetty U.K."/>
            <person name="Aguiy J.C."/>
        </authorList>
    </citation>
    <scope>NUCLEOTIDE SEQUENCE [LARGE SCALE GENOMIC DNA]</scope>
    <source>
        <strain evidence="1">JCA_2017</strain>
    </source>
</reference>
<accession>A0A371GC75</accession>
<gene>
    <name evidence="1" type="ORF">CR513_30511</name>
</gene>
<comment type="caution">
    <text evidence="1">The sequence shown here is derived from an EMBL/GenBank/DDBJ whole genome shotgun (WGS) entry which is preliminary data.</text>
</comment>
<sequence>MLKREKTPRRDGTPRLKEVINTIVEGFVGGSSSRQLPPITFIDQDVVEFDPKQNDPMVITIKVANFIIKKVLIDQGSSIDILYMIVKSTSLEEHFKNLEEIFAQVQKYDMRLNPNNCATEDNPDKCDAIIKMKCLESLKKMQRLTGWLASLSHFLSGWSKRPKRRKAPYTASIRHYKQLLQKLELTGKMTTWSVKLSKFALKFETKGAIKMQVLVDFLVEMTSPLAEDPWWVLYVDDSLNLKGGRSTTTTFAIYRHVLGLLGTIKGGSRKQPRMFEKLRIHHHHLRYL</sequence>
<evidence type="ECO:0000313" key="1">
    <source>
        <dbReference type="EMBL" id="RDX87953.1"/>
    </source>
</evidence>
<dbReference type="Proteomes" id="UP000257109">
    <property type="component" value="Unassembled WGS sequence"/>
</dbReference>
<dbReference type="SUPFAM" id="SSF56672">
    <property type="entry name" value="DNA/RNA polymerases"/>
    <property type="match status" value="1"/>
</dbReference>